<organism evidence="1 2">
    <name type="scientific">Eumeta variegata</name>
    <name type="common">Bagworm moth</name>
    <name type="synonym">Eumeta japonica</name>
    <dbReference type="NCBI Taxonomy" id="151549"/>
    <lineage>
        <taxon>Eukaryota</taxon>
        <taxon>Metazoa</taxon>
        <taxon>Ecdysozoa</taxon>
        <taxon>Arthropoda</taxon>
        <taxon>Hexapoda</taxon>
        <taxon>Insecta</taxon>
        <taxon>Pterygota</taxon>
        <taxon>Neoptera</taxon>
        <taxon>Endopterygota</taxon>
        <taxon>Lepidoptera</taxon>
        <taxon>Glossata</taxon>
        <taxon>Ditrysia</taxon>
        <taxon>Tineoidea</taxon>
        <taxon>Psychidae</taxon>
        <taxon>Oiketicinae</taxon>
        <taxon>Eumeta</taxon>
    </lineage>
</organism>
<evidence type="ECO:0000313" key="1">
    <source>
        <dbReference type="EMBL" id="GBP89604.1"/>
    </source>
</evidence>
<name>A0A4C1ZR58_EUMVA</name>
<evidence type="ECO:0000313" key="2">
    <source>
        <dbReference type="Proteomes" id="UP000299102"/>
    </source>
</evidence>
<keyword evidence="2" id="KW-1185">Reference proteome</keyword>
<dbReference type="Proteomes" id="UP000299102">
    <property type="component" value="Unassembled WGS sequence"/>
</dbReference>
<proteinExistence type="predicted"/>
<reference evidence="1 2" key="1">
    <citation type="journal article" date="2019" name="Commun. Biol.">
        <title>The bagworm genome reveals a unique fibroin gene that provides high tensile strength.</title>
        <authorList>
            <person name="Kono N."/>
            <person name="Nakamura H."/>
            <person name="Ohtoshi R."/>
            <person name="Tomita M."/>
            <person name="Numata K."/>
            <person name="Arakawa K."/>
        </authorList>
    </citation>
    <scope>NUCLEOTIDE SEQUENCE [LARGE SCALE GENOMIC DNA]</scope>
</reference>
<protein>
    <submittedName>
        <fullName evidence="1">Uncharacterized protein</fullName>
    </submittedName>
</protein>
<accession>A0A4C1ZR58</accession>
<dbReference type="AlphaFoldDB" id="A0A4C1ZR58"/>
<dbReference type="EMBL" id="BGZK01002012">
    <property type="protein sequence ID" value="GBP89604.1"/>
    <property type="molecule type" value="Genomic_DNA"/>
</dbReference>
<gene>
    <name evidence="1" type="ORF">EVAR_66870_1</name>
</gene>
<comment type="caution">
    <text evidence="1">The sequence shown here is derived from an EMBL/GenBank/DDBJ whole genome shotgun (WGS) entry which is preliminary data.</text>
</comment>
<sequence>MTNASEARPLVRIRIRLSAVRWRNPGSTASSALEGAARAASIEPGAKYTAEGTNLSQTHLQYSPRYWDNMINRRLSAAATTSIVEITRGACFICEMFQIIFSIEQHIQYYELIILAYCLGFSARLAISVRTYTDILA</sequence>